<evidence type="ECO:0000313" key="5">
    <source>
        <dbReference type="EMBL" id="UYM05182.1"/>
    </source>
</evidence>
<dbReference type="Proteomes" id="UP001164390">
    <property type="component" value="Chromosome"/>
</dbReference>
<evidence type="ECO:0000313" key="6">
    <source>
        <dbReference type="Proteomes" id="UP001164390"/>
    </source>
</evidence>
<dbReference type="RefSeq" id="WP_271633968.1">
    <property type="nucleotide sequence ID" value="NZ_CP094970.1"/>
</dbReference>
<proteinExistence type="predicted"/>
<dbReference type="EMBL" id="CP094970">
    <property type="protein sequence ID" value="UYM05182.1"/>
    <property type="molecule type" value="Genomic_DNA"/>
</dbReference>
<evidence type="ECO:0000256" key="2">
    <source>
        <dbReference type="ARBA" id="ARBA00023315"/>
    </source>
</evidence>
<sequence>MRTLEHAEPPRTGDLRPLPHRAQAVVRKPGRAVITRRWDVHVHHEHRVPRTGRALLACNHIGWLDGPLMVGVAPRTIHALVKHEMFVGQIGLLLRSIGQIPVERGTIDVRAIRLAVRALRDDRVVAMWPEGTRGNGELRKLKRGLAYLALVTGAPVVPVALLGTRAYGESVSDLPPRGRRIDVVYGEPIAVEAVAWPRRRESVEGLTRSLQRELIANLEHALEVSGQRLPGSAADEEAREADMVGLADDPQEDS</sequence>
<dbReference type="CDD" id="cd07989">
    <property type="entry name" value="LPLAT_AGPAT-like"/>
    <property type="match status" value="1"/>
</dbReference>
<dbReference type="PANTHER" id="PTHR10434">
    <property type="entry name" value="1-ACYL-SN-GLYCEROL-3-PHOSPHATE ACYLTRANSFERASE"/>
    <property type="match status" value="1"/>
</dbReference>
<evidence type="ECO:0000256" key="1">
    <source>
        <dbReference type="ARBA" id="ARBA00022679"/>
    </source>
</evidence>
<feature type="region of interest" description="Disordered" evidence="3">
    <location>
        <begin position="226"/>
        <end position="254"/>
    </location>
</feature>
<evidence type="ECO:0000259" key="4">
    <source>
        <dbReference type="SMART" id="SM00563"/>
    </source>
</evidence>
<evidence type="ECO:0000256" key="3">
    <source>
        <dbReference type="SAM" id="MobiDB-lite"/>
    </source>
</evidence>
<gene>
    <name evidence="5" type="ORF">L0C25_22110</name>
</gene>
<dbReference type="GO" id="GO:0006654">
    <property type="term" value="P:phosphatidic acid biosynthetic process"/>
    <property type="evidence" value="ECO:0007669"/>
    <property type="project" value="TreeGrafter"/>
</dbReference>
<dbReference type="InterPro" id="IPR002123">
    <property type="entry name" value="Plipid/glycerol_acylTrfase"/>
</dbReference>
<dbReference type="KEGG" id="sgrg:L0C25_22110"/>
<dbReference type="GO" id="GO:0005886">
    <property type="term" value="C:plasma membrane"/>
    <property type="evidence" value="ECO:0007669"/>
    <property type="project" value="TreeGrafter"/>
</dbReference>
<reference evidence="5" key="1">
    <citation type="submission" date="2022-01" db="EMBL/GenBank/DDBJ databases">
        <title>Nocardioidaceae gen. sp. A5X3R13.</title>
        <authorList>
            <person name="Lopez Marin M.A."/>
            <person name="Uhlik O."/>
        </authorList>
    </citation>
    <scope>NUCLEOTIDE SEQUENCE</scope>
    <source>
        <strain evidence="5">A5X3R13</strain>
    </source>
</reference>
<organism evidence="5 6">
    <name type="scientific">Solicola gregarius</name>
    <dbReference type="NCBI Taxonomy" id="2908642"/>
    <lineage>
        <taxon>Bacteria</taxon>
        <taxon>Bacillati</taxon>
        <taxon>Actinomycetota</taxon>
        <taxon>Actinomycetes</taxon>
        <taxon>Propionibacteriales</taxon>
        <taxon>Nocardioidaceae</taxon>
        <taxon>Solicola</taxon>
    </lineage>
</organism>
<dbReference type="AlphaFoldDB" id="A0AA46TGZ6"/>
<keyword evidence="6" id="KW-1185">Reference proteome</keyword>
<keyword evidence="2 5" id="KW-0012">Acyltransferase</keyword>
<accession>A0AA46TGZ6</accession>
<dbReference type="PANTHER" id="PTHR10434:SF11">
    <property type="entry name" value="1-ACYL-SN-GLYCEROL-3-PHOSPHATE ACYLTRANSFERASE"/>
    <property type="match status" value="1"/>
</dbReference>
<protein>
    <submittedName>
        <fullName evidence="5">1-acyl-sn-glycerol-3-phosphate acyltransferase</fullName>
    </submittedName>
</protein>
<keyword evidence="1" id="KW-0808">Transferase</keyword>
<dbReference type="Pfam" id="PF01553">
    <property type="entry name" value="Acyltransferase"/>
    <property type="match status" value="1"/>
</dbReference>
<name>A0AA46TGZ6_9ACTN</name>
<dbReference type="SUPFAM" id="SSF69593">
    <property type="entry name" value="Glycerol-3-phosphate (1)-acyltransferase"/>
    <property type="match status" value="1"/>
</dbReference>
<dbReference type="SMART" id="SM00563">
    <property type="entry name" value="PlsC"/>
    <property type="match status" value="1"/>
</dbReference>
<dbReference type="GO" id="GO:0003841">
    <property type="term" value="F:1-acylglycerol-3-phosphate O-acyltransferase activity"/>
    <property type="evidence" value="ECO:0007669"/>
    <property type="project" value="TreeGrafter"/>
</dbReference>
<feature type="domain" description="Phospholipid/glycerol acyltransferase" evidence="4">
    <location>
        <begin position="54"/>
        <end position="164"/>
    </location>
</feature>